<dbReference type="OrthoDB" id="426293at2759"/>
<dbReference type="RefSeq" id="XP_001032654.2">
    <property type="nucleotide sequence ID" value="XM_001032654.2"/>
</dbReference>
<evidence type="ECO:0000256" key="2">
    <source>
        <dbReference type="SAM" id="Phobius"/>
    </source>
</evidence>
<dbReference type="eggNOG" id="KOG0498">
    <property type="taxonomic scope" value="Eukaryota"/>
</dbReference>
<dbReference type="PROSITE" id="PS50042">
    <property type="entry name" value="CNMP_BINDING_3"/>
    <property type="match status" value="1"/>
</dbReference>
<dbReference type="GO" id="GO:0042391">
    <property type="term" value="P:regulation of membrane potential"/>
    <property type="evidence" value="ECO:0007669"/>
    <property type="project" value="TreeGrafter"/>
</dbReference>
<keyword evidence="5" id="KW-1185">Reference proteome</keyword>
<evidence type="ECO:0000313" key="4">
    <source>
        <dbReference type="EMBL" id="EAR84991.2"/>
    </source>
</evidence>
<dbReference type="Pfam" id="PF07885">
    <property type="entry name" value="Ion_trans_2"/>
    <property type="match status" value="1"/>
</dbReference>
<dbReference type="Gene3D" id="1.10.287.630">
    <property type="entry name" value="Helix hairpin bin"/>
    <property type="match status" value="1"/>
</dbReference>
<feature type="transmembrane region" description="Helical" evidence="2">
    <location>
        <begin position="343"/>
        <end position="363"/>
    </location>
</feature>
<accession>I7MGB3</accession>
<dbReference type="SUPFAM" id="SSF81324">
    <property type="entry name" value="Voltage-gated potassium channels"/>
    <property type="match status" value="1"/>
</dbReference>
<dbReference type="EMBL" id="GG662510">
    <property type="protein sequence ID" value="EAR84991.2"/>
    <property type="molecule type" value="Genomic_DNA"/>
</dbReference>
<name>I7MGB3_TETTS</name>
<dbReference type="InterPro" id="IPR018490">
    <property type="entry name" value="cNMP-bd_dom_sf"/>
</dbReference>
<keyword evidence="2" id="KW-0812">Transmembrane</keyword>
<dbReference type="CDD" id="cd00038">
    <property type="entry name" value="CAP_ED"/>
    <property type="match status" value="1"/>
</dbReference>
<feature type="transmembrane region" description="Helical" evidence="2">
    <location>
        <begin position="466"/>
        <end position="491"/>
    </location>
</feature>
<gene>
    <name evidence="4" type="ORF">TTHERM_00585490</name>
</gene>
<dbReference type="AlphaFoldDB" id="I7MGB3"/>
<feature type="region of interest" description="Disordered" evidence="1">
    <location>
        <begin position="1094"/>
        <end position="1138"/>
    </location>
</feature>
<sequence length="1255" mass="147775">MQKRMLNQFNDKKKSVNDINSSQVNLNTTTNINKNNQQITFGDDALEKSGIRFGEDYRRQLLEQNNSTSFNQLNNKRYQTEEIADIDSVRSKYNNNASQIPQKQYLKSGYVKNGQQNQASAQKNLSLQAKQKNDEKQLIQNESCYNLEDIKSIQQINDINKEEKEIESGQNLRVYDFHLQNKNMPTININSECYIGSKKNQFASELLNPSVNTSENRKLLWSKNFFTIVAYIAKFKYHLKKQLIFRNPDLLQKNQIQIIDDKGAKGIEEMDQSALKNNHKKQLKSYSKYRTIRKLKKRLLLTKKQLKVIWKPAHQFFLKCMIIFKVALSSLDIPLFSPTNPFIIAWDIINTLLIFVQTLYISFNFSYGSYLYIYQLELVSQIIFITNILVQCNLSYYEKGIQINQRKLILKHFFQKLFFSEVLAMIGLFMPNGDPIQFLFFFKFPQFHNVVNKYKENNQFSIKINLIFNITILLTEVIQFGHFLCCAWYILGKYNYKNSKDNLSWVQGMDLNNIKSMYIASLYFCAISITTIGYGDVVAKNDNERIFVIFMSLTSTGVLGYTINRMNNILDEYYKLNNQFRTQLSDINFYMNQREVSQIIQNRARNYLEYVYKEGYVNSEKISKSLQSLSSNIIEAIQEDIFYKTLKKIEILESNFSRGFLQRLALKVKENNYAPEEEIIKRSQVKDPIIYFIVRGEVEIFVDSSQDKYSGADQVKSYCILEKDTTFGLGEFLVQEQVPTYSARSKGISRIQSLTFQDFFETLKEFPKDREIYQNIKDKLIQHNNYQECKLYCYSCKSSRHLVGKCPYVQYEPNKLKLYNQYLKTTKDIYQTFKRKILNKNKFNTLANQCLVEEGMIKFLEQNNLIEWVSEESKDEGDQQDEQINQKKTKKDLVAQYSFDIDEQEEIERKNFEMKTKQLLKKKRSKDNQSPNSSKYKQRQIDSPFQKENKPVVNEVIQFESKETQNKLEIKEDRFKLATKFSDLLKDVSSEDLSFYLTKNEDINLIEQQQQEEKLHQDALNKIRRLQLFTQKSPQTISQFTNYFPDEGAQQIPKLDQDDQTSFSTAYNILHLLSKQATSKMEQLQPCTINQTPIISNSSTTTKVNQQVKTPTQKRISSSPKNNHKRQAQGNQNQQNQNYNLEVQNILNKINELFKKNKEDHLDQKKILEFQNNGKIQTGELTYQNQLNKQGDDFEIIREFNHYFTHNNITNIIKKLYENQPKQLRQSRFSNIQKIKKSKTIKLNINKTTVKKSNI</sequence>
<keyword evidence="2" id="KW-1133">Transmembrane helix</keyword>
<dbReference type="PANTHER" id="PTHR10217">
    <property type="entry name" value="VOLTAGE AND LIGAND GATED POTASSIUM CHANNEL"/>
    <property type="match status" value="1"/>
</dbReference>
<feature type="compositionally biased region" description="Polar residues" evidence="1">
    <location>
        <begin position="1094"/>
        <end position="1121"/>
    </location>
</feature>
<keyword evidence="2" id="KW-0472">Membrane</keyword>
<feature type="transmembrane region" description="Helical" evidence="2">
    <location>
        <begin position="546"/>
        <end position="563"/>
    </location>
</feature>
<dbReference type="Proteomes" id="UP000009168">
    <property type="component" value="Unassembled WGS sequence"/>
</dbReference>
<dbReference type="Gene3D" id="2.60.120.10">
    <property type="entry name" value="Jelly Rolls"/>
    <property type="match status" value="1"/>
</dbReference>
<dbReference type="PANTHER" id="PTHR10217:SF435">
    <property type="entry name" value="POTASSIUM VOLTAGE-GATED CHANNEL PROTEIN EAG"/>
    <property type="match status" value="1"/>
</dbReference>
<dbReference type="GO" id="GO:0005886">
    <property type="term" value="C:plasma membrane"/>
    <property type="evidence" value="ECO:0007669"/>
    <property type="project" value="TreeGrafter"/>
</dbReference>
<protein>
    <submittedName>
        <fullName evidence="4">Cation channel family protein</fullName>
    </submittedName>
</protein>
<dbReference type="InterPro" id="IPR050818">
    <property type="entry name" value="KCNH_animal-type"/>
</dbReference>
<dbReference type="InterPro" id="IPR013099">
    <property type="entry name" value="K_chnl_dom"/>
</dbReference>
<evidence type="ECO:0000313" key="5">
    <source>
        <dbReference type="Proteomes" id="UP000009168"/>
    </source>
</evidence>
<evidence type="ECO:0000256" key="1">
    <source>
        <dbReference type="SAM" id="MobiDB-lite"/>
    </source>
</evidence>
<dbReference type="InParanoid" id="I7MGB3"/>
<dbReference type="SUPFAM" id="SSF51206">
    <property type="entry name" value="cAMP-binding domain-like"/>
    <property type="match status" value="1"/>
</dbReference>
<feature type="compositionally biased region" description="Low complexity" evidence="1">
    <location>
        <begin position="1128"/>
        <end position="1138"/>
    </location>
</feature>
<dbReference type="KEGG" id="tet:TTHERM_00585490"/>
<evidence type="ECO:0000259" key="3">
    <source>
        <dbReference type="PROSITE" id="PS50042"/>
    </source>
</evidence>
<reference evidence="5" key="1">
    <citation type="journal article" date="2006" name="PLoS Biol.">
        <title>Macronuclear genome sequence of the ciliate Tetrahymena thermophila, a model eukaryote.</title>
        <authorList>
            <person name="Eisen J.A."/>
            <person name="Coyne R.S."/>
            <person name="Wu M."/>
            <person name="Wu D."/>
            <person name="Thiagarajan M."/>
            <person name="Wortman J.R."/>
            <person name="Badger J.H."/>
            <person name="Ren Q."/>
            <person name="Amedeo P."/>
            <person name="Jones K.M."/>
            <person name="Tallon L.J."/>
            <person name="Delcher A.L."/>
            <person name="Salzberg S.L."/>
            <person name="Silva J.C."/>
            <person name="Haas B.J."/>
            <person name="Majoros W.H."/>
            <person name="Farzad M."/>
            <person name="Carlton J.M."/>
            <person name="Smith R.K. Jr."/>
            <person name="Garg J."/>
            <person name="Pearlman R.E."/>
            <person name="Karrer K.M."/>
            <person name="Sun L."/>
            <person name="Manning G."/>
            <person name="Elde N.C."/>
            <person name="Turkewitz A.P."/>
            <person name="Asai D.J."/>
            <person name="Wilkes D.E."/>
            <person name="Wang Y."/>
            <person name="Cai H."/>
            <person name="Collins K."/>
            <person name="Stewart B.A."/>
            <person name="Lee S.R."/>
            <person name="Wilamowska K."/>
            <person name="Weinberg Z."/>
            <person name="Ruzzo W.L."/>
            <person name="Wloga D."/>
            <person name="Gaertig J."/>
            <person name="Frankel J."/>
            <person name="Tsao C.-C."/>
            <person name="Gorovsky M.A."/>
            <person name="Keeling P.J."/>
            <person name="Waller R.F."/>
            <person name="Patron N.J."/>
            <person name="Cherry J.M."/>
            <person name="Stover N.A."/>
            <person name="Krieger C.J."/>
            <person name="del Toro C."/>
            <person name="Ryder H.F."/>
            <person name="Williamson S.C."/>
            <person name="Barbeau R.A."/>
            <person name="Hamilton E.P."/>
            <person name="Orias E."/>
        </authorList>
    </citation>
    <scope>NUCLEOTIDE SEQUENCE [LARGE SCALE GENOMIC DNA]</scope>
    <source>
        <strain evidence="5">SB210</strain>
    </source>
</reference>
<feature type="domain" description="Cyclic nucleotide-binding" evidence="3">
    <location>
        <begin position="652"/>
        <end position="763"/>
    </location>
</feature>
<organism evidence="4 5">
    <name type="scientific">Tetrahymena thermophila (strain SB210)</name>
    <dbReference type="NCBI Taxonomy" id="312017"/>
    <lineage>
        <taxon>Eukaryota</taxon>
        <taxon>Sar</taxon>
        <taxon>Alveolata</taxon>
        <taxon>Ciliophora</taxon>
        <taxon>Intramacronucleata</taxon>
        <taxon>Oligohymenophorea</taxon>
        <taxon>Hymenostomatida</taxon>
        <taxon>Tetrahymenina</taxon>
        <taxon>Tetrahymenidae</taxon>
        <taxon>Tetrahymena</taxon>
    </lineage>
</organism>
<feature type="transmembrane region" description="Helical" evidence="2">
    <location>
        <begin position="516"/>
        <end position="534"/>
    </location>
</feature>
<dbReference type="GeneID" id="7843107"/>
<feature type="region of interest" description="Disordered" evidence="1">
    <location>
        <begin position="918"/>
        <end position="947"/>
    </location>
</feature>
<dbReference type="GO" id="GO:0005249">
    <property type="term" value="F:voltage-gated potassium channel activity"/>
    <property type="evidence" value="ECO:0007669"/>
    <property type="project" value="TreeGrafter"/>
</dbReference>
<proteinExistence type="predicted"/>
<dbReference type="InterPro" id="IPR000595">
    <property type="entry name" value="cNMP-bd_dom"/>
</dbReference>
<dbReference type="Gene3D" id="1.10.287.70">
    <property type="match status" value="1"/>
</dbReference>
<dbReference type="InterPro" id="IPR014710">
    <property type="entry name" value="RmlC-like_jellyroll"/>
</dbReference>